<evidence type="ECO:0000313" key="4">
    <source>
        <dbReference type="EMBL" id="CAD8722061.1"/>
    </source>
</evidence>
<dbReference type="InterPro" id="IPR039902">
    <property type="entry name" value="CCDC148/CCDC112"/>
</dbReference>
<feature type="compositionally biased region" description="Gly residues" evidence="3">
    <location>
        <begin position="241"/>
        <end position="251"/>
    </location>
</feature>
<sequence length="652" mass="68163">MVRDEYRARAHEVRCLLAAAEEDERVVAADVRRGCRLGLEAAGDLGGYAVSKQSEAAQKENSNPRMVEGEEVSPSSSPRLLRMSPSLSPLPSPSLSPSSGEGGSASWTFLTGVCGDKGGSSGDNGVGGSSLGRSFQFIATQPISSGGSDGVGPDDGFETLRYRFPSAEPEALEKVRRALKMSREHHGERRRTLEAAEAIARGGGGGGGGGGAAAAAAEEDIDDVRAKGAHTDITHVHTGMVGDGGNGGGGTSRNVSGRRGQTVMAGDGEGSGRVGVRDGEEGASLGPGGVHTGVHYGQPVRNGDGGSGGGRWGMGWSAPEHATFVRMLSEAELSAGAKGGAAVLNALIVRLPGIGRERLREHVDWTAARRRHARDLRGLREAESAEHIELLKRAEKELSTSEARHGRRAAGAAATLSQEANCRRLRGVLARGRATRSAAVETESFVLEAEQTAAVAAEAAAAAKLEADRQLAKARAEVHREGCVAAAAEAQVASAAAEAAGAWMREAAAEANRLRVDFRRAEEARRTDERRALDAAAIEENEEKERRMRRLRETVAPIATRDSKRAVGATAASAAERVSTVTGESMQRVSGYTTEHLLKDQRFRVSEALHTAGLAGTSHVRHAMAAAAPFRAPRVDSMTTRERTGQGGAGFG</sequence>
<evidence type="ECO:0000256" key="1">
    <source>
        <dbReference type="ARBA" id="ARBA00023054"/>
    </source>
</evidence>
<feature type="region of interest" description="Disordered" evidence="3">
    <location>
        <begin position="48"/>
        <end position="103"/>
    </location>
</feature>
<gene>
    <name evidence="4" type="ORF">MANT1106_LOCUS21275</name>
</gene>
<evidence type="ECO:0000256" key="2">
    <source>
        <dbReference type="SAM" id="Coils"/>
    </source>
</evidence>
<dbReference type="PANTHER" id="PTHR21549">
    <property type="entry name" value="MUTATED IN BLADDER CANCER 1"/>
    <property type="match status" value="1"/>
</dbReference>
<feature type="compositionally biased region" description="Low complexity" evidence="3">
    <location>
        <begin position="73"/>
        <end position="87"/>
    </location>
</feature>
<reference evidence="4" key="1">
    <citation type="submission" date="2021-01" db="EMBL/GenBank/DDBJ databases">
        <authorList>
            <person name="Corre E."/>
            <person name="Pelletier E."/>
            <person name="Niang G."/>
            <person name="Scheremetjew M."/>
            <person name="Finn R."/>
            <person name="Kale V."/>
            <person name="Holt S."/>
            <person name="Cochrane G."/>
            <person name="Meng A."/>
            <person name="Brown T."/>
            <person name="Cohen L."/>
        </authorList>
    </citation>
    <scope>NUCLEOTIDE SEQUENCE</scope>
    <source>
        <strain evidence="4">SL-175</strain>
    </source>
</reference>
<dbReference type="EMBL" id="HBFC01035760">
    <property type="protein sequence ID" value="CAD8722061.1"/>
    <property type="molecule type" value="Transcribed_RNA"/>
</dbReference>
<feature type="compositionally biased region" description="Polar residues" evidence="3">
    <location>
        <begin position="51"/>
        <end position="64"/>
    </location>
</feature>
<feature type="region of interest" description="Disordered" evidence="3">
    <location>
        <begin position="236"/>
        <end position="275"/>
    </location>
</feature>
<evidence type="ECO:0000256" key="3">
    <source>
        <dbReference type="SAM" id="MobiDB-lite"/>
    </source>
</evidence>
<accession>A0A7S0T540</accession>
<proteinExistence type="predicted"/>
<protein>
    <submittedName>
        <fullName evidence="4">Uncharacterized protein</fullName>
    </submittedName>
</protein>
<dbReference type="AlphaFoldDB" id="A0A7S0T540"/>
<keyword evidence="1 2" id="KW-0175">Coiled coil</keyword>
<organism evidence="4">
    <name type="scientific">Mantoniella antarctica</name>
    <dbReference type="NCBI Taxonomy" id="81844"/>
    <lineage>
        <taxon>Eukaryota</taxon>
        <taxon>Viridiplantae</taxon>
        <taxon>Chlorophyta</taxon>
        <taxon>Mamiellophyceae</taxon>
        <taxon>Mamiellales</taxon>
        <taxon>Mamiellaceae</taxon>
        <taxon>Mantoniella</taxon>
    </lineage>
</organism>
<dbReference type="PANTHER" id="PTHR21549:SF1">
    <property type="entry name" value="COILED-COIL DOMAIN-CONTAINING PROTEIN 148"/>
    <property type="match status" value="1"/>
</dbReference>
<feature type="coiled-coil region" evidence="2">
    <location>
        <begin position="504"/>
        <end position="554"/>
    </location>
</feature>
<name>A0A7S0T540_9CHLO</name>